<feature type="non-terminal residue" evidence="1">
    <location>
        <position position="79"/>
    </location>
</feature>
<organism evidence="1 2">
    <name type="scientific">Piloderma croceum (strain F 1598)</name>
    <dbReference type="NCBI Taxonomy" id="765440"/>
    <lineage>
        <taxon>Eukaryota</taxon>
        <taxon>Fungi</taxon>
        <taxon>Dikarya</taxon>
        <taxon>Basidiomycota</taxon>
        <taxon>Agaricomycotina</taxon>
        <taxon>Agaricomycetes</taxon>
        <taxon>Agaricomycetidae</taxon>
        <taxon>Atheliales</taxon>
        <taxon>Atheliaceae</taxon>
        <taxon>Piloderma</taxon>
    </lineage>
</organism>
<evidence type="ECO:0000313" key="1">
    <source>
        <dbReference type="EMBL" id="KIM81813.1"/>
    </source>
</evidence>
<reference evidence="2" key="2">
    <citation type="submission" date="2015-01" db="EMBL/GenBank/DDBJ databases">
        <title>Evolutionary Origins and Diversification of the Mycorrhizal Mutualists.</title>
        <authorList>
            <consortium name="DOE Joint Genome Institute"/>
            <consortium name="Mycorrhizal Genomics Consortium"/>
            <person name="Kohler A."/>
            <person name="Kuo A."/>
            <person name="Nagy L.G."/>
            <person name="Floudas D."/>
            <person name="Copeland A."/>
            <person name="Barry K.W."/>
            <person name="Cichocki N."/>
            <person name="Veneault-Fourrey C."/>
            <person name="LaButti K."/>
            <person name="Lindquist E.A."/>
            <person name="Lipzen A."/>
            <person name="Lundell T."/>
            <person name="Morin E."/>
            <person name="Murat C."/>
            <person name="Riley R."/>
            <person name="Ohm R."/>
            <person name="Sun H."/>
            <person name="Tunlid A."/>
            <person name="Henrissat B."/>
            <person name="Grigoriev I.V."/>
            <person name="Hibbett D.S."/>
            <person name="Martin F."/>
        </authorList>
    </citation>
    <scope>NUCLEOTIDE SEQUENCE [LARGE SCALE GENOMIC DNA]</scope>
    <source>
        <strain evidence="2">F 1598</strain>
    </source>
</reference>
<keyword evidence="2" id="KW-1185">Reference proteome</keyword>
<reference evidence="1 2" key="1">
    <citation type="submission" date="2014-04" db="EMBL/GenBank/DDBJ databases">
        <authorList>
            <consortium name="DOE Joint Genome Institute"/>
            <person name="Kuo A."/>
            <person name="Tarkka M."/>
            <person name="Buscot F."/>
            <person name="Kohler A."/>
            <person name="Nagy L.G."/>
            <person name="Floudas D."/>
            <person name="Copeland A."/>
            <person name="Barry K.W."/>
            <person name="Cichocki N."/>
            <person name="Veneault-Fourrey C."/>
            <person name="LaButti K."/>
            <person name="Lindquist E.A."/>
            <person name="Lipzen A."/>
            <person name="Lundell T."/>
            <person name="Morin E."/>
            <person name="Murat C."/>
            <person name="Sun H."/>
            <person name="Tunlid A."/>
            <person name="Henrissat B."/>
            <person name="Grigoriev I.V."/>
            <person name="Hibbett D.S."/>
            <person name="Martin F."/>
            <person name="Nordberg H.P."/>
            <person name="Cantor M.N."/>
            <person name="Hua S.X."/>
        </authorList>
    </citation>
    <scope>NUCLEOTIDE SEQUENCE [LARGE SCALE GENOMIC DNA]</scope>
    <source>
        <strain evidence="1 2">F 1598</strain>
    </source>
</reference>
<evidence type="ECO:0000313" key="2">
    <source>
        <dbReference type="Proteomes" id="UP000054166"/>
    </source>
</evidence>
<dbReference type="EMBL" id="KN832997">
    <property type="protein sequence ID" value="KIM81813.1"/>
    <property type="molecule type" value="Genomic_DNA"/>
</dbReference>
<dbReference type="Proteomes" id="UP000054166">
    <property type="component" value="Unassembled WGS sequence"/>
</dbReference>
<accession>A0A0C3B6F1</accession>
<gene>
    <name evidence="1" type="ORF">PILCRDRAFT_821169</name>
</gene>
<sequence length="79" mass="8890">MSGHLVSNSWVSHSNLKLYKLYLSFQGLWFSNPGAYPTSVNHPMGGSVVQIRYVEQQAGNFDPGRNTVCTVVWGYLRQL</sequence>
<dbReference type="InParanoid" id="A0A0C3B6F1"/>
<proteinExistence type="predicted"/>
<protein>
    <submittedName>
        <fullName evidence="1">Uncharacterized protein</fullName>
    </submittedName>
</protein>
<dbReference type="HOGENOM" id="CLU_2612582_0_0_1"/>
<name>A0A0C3B6F1_PILCF</name>
<dbReference type="AlphaFoldDB" id="A0A0C3B6F1"/>